<keyword evidence="1" id="KW-0812">Transmembrane</keyword>
<accession>A0A1H7RJ39</accession>
<feature type="transmembrane region" description="Helical" evidence="1">
    <location>
        <begin position="72"/>
        <end position="91"/>
    </location>
</feature>
<protein>
    <recommendedName>
        <fullName evidence="4">Cytochrome C and Quinol oxidase polypeptide I</fullName>
    </recommendedName>
</protein>
<feature type="transmembrane region" description="Helical" evidence="1">
    <location>
        <begin position="265"/>
        <end position="285"/>
    </location>
</feature>
<feature type="transmembrane region" description="Helical" evidence="1">
    <location>
        <begin position="41"/>
        <end position="60"/>
    </location>
</feature>
<keyword evidence="3" id="KW-1185">Reference proteome</keyword>
<reference evidence="3" key="1">
    <citation type="submission" date="2016-10" db="EMBL/GenBank/DDBJ databases">
        <authorList>
            <person name="Varghese N."/>
            <person name="Submissions S."/>
        </authorList>
    </citation>
    <scope>NUCLEOTIDE SEQUENCE [LARGE SCALE GENOMIC DNA]</scope>
    <source>
        <strain evidence="3">Jip14</strain>
    </source>
</reference>
<feature type="transmembrane region" description="Helical" evidence="1">
    <location>
        <begin position="338"/>
        <end position="368"/>
    </location>
</feature>
<sequence>MVLGTLSLLLVAASGLLMRMKFLTALPAINQKFLLHAHSHFAFSGWISHALMVLIAAAVCGTGSRENLPRRYQVLIAANLLAAYGMLVSFFLQGYGFYSICASTLTVALSYIFAVRCWRDTARPILDSHTRRWLRAALFFLVLSSVGTFFLAYLMASHNTDSKLQLTAVYFFLHFQYNGWFFFACMGLFHHWLRRCGIVAKHPSFVFWAFAWSCIPTYFLSIPWWDMPGWLYTIVVGAAAMQAIAWGIGLHSLPGKLIGYTHRPAAVAKGLLIGTAIAATIKILLQGLSAIPSLSQLVYGFRPIVIGYLHLVLLAIITLFIMAYAYMNESLLINRRAVVSTVVLATGIVLNEVLLFLQGVSGLMGIFIGHIPYALAWAAGIMVVGLAGLIWSQYISTSPISS</sequence>
<evidence type="ECO:0000313" key="2">
    <source>
        <dbReference type="EMBL" id="SEL60119.1"/>
    </source>
</evidence>
<gene>
    <name evidence="2" type="ORF">SAMN05421740_107144</name>
</gene>
<keyword evidence="1" id="KW-1133">Transmembrane helix</keyword>
<evidence type="ECO:0000256" key="1">
    <source>
        <dbReference type="SAM" id="Phobius"/>
    </source>
</evidence>
<feature type="transmembrane region" description="Helical" evidence="1">
    <location>
        <begin position="230"/>
        <end position="253"/>
    </location>
</feature>
<name>A0A1H7RJ39_9SPHI</name>
<evidence type="ECO:0008006" key="4">
    <source>
        <dbReference type="Google" id="ProtNLM"/>
    </source>
</evidence>
<dbReference type="AlphaFoldDB" id="A0A1H7RJ39"/>
<feature type="transmembrane region" description="Helical" evidence="1">
    <location>
        <begin position="205"/>
        <end position="224"/>
    </location>
</feature>
<feature type="transmembrane region" description="Helical" evidence="1">
    <location>
        <begin position="136"/>
        <end position="156"/>
    </location>
</feature>
<feature type="transmembrane region" description="Helical" evidence="1">
    <location>
        <begin position="168"/>
        <end position="193"/>
    </location>
</feature>
<feature type="transmembrane region" description="Helical" evidence="1">
    <location>
        <begin position="97"/>
        <end position="115"/>
    </location>
</feature>
<proteinExistence type="predicted"/>
<dbReference type="STRING" id="332977.SAMN05421740_107144"/>
<dbReference type="Proteomes" id="UP000198916">
    <property type="component" value="Unassembled WGS sequence"/>
</dbReference>
<feature type="transmembrane region" description="Helical" evidence="1">
    <location>
        <begin position="305"/>
        <end position="326"/>
    </location>
</feature>
<keyword evidence="1" id="KW-0472">Membrane</keyword>
<evidence type="ECO:0000313" key="3">
    <source>
        <dbReference type="Proteomes" id="UP000198916"/>
    </source>
</evidence>
<feature type="transmembrane region" description="Helical" evidence="1">
    <location>
        <begin position="374"/>
        <end position="392"/>
    </location>
</feature>
<dbReference type="EMBL" id="FNZR01000007">
    <property type="protein sequence ID" value="SEL60119.1"/>
    <property type="molecule type" value="Genomic_DNA"/>
</dbReference>
<organism evidence="2 3">
    <name type="scientific">Parapedobacter koreensis</name>
    <dbReference type="NCBI Taxonomy" id="332977"/>
    <lineage>
        <taxon>Bacteria</taxon>
        <taxon>Pseudomonadati</taxon>
        <taxon>Bacteroidota</taxon>
        <taxon>Sphingobacteriia</taxon>
        <taxon>Sphingobacteriales</taxon>
        <taxon>Sphingobacteriaceae</taxon>
        <taxon>Parapedobacter</taxon>
    </lineage>
</organism>